<dbReference type="AlphaFoldDB" id="A0A9D1AK28"/>
<feature type="signal peptide" evidence="6">
    <location>
        <begin position="1"/>
        <end position="32"/>
    </location>
</feature>
<dbReference type="Pfam" id="PF00746">
    <property type="entry name" value="Gram_pos_anchor"/>
    <property type="match status" value="1"/>
</dbReference>
<evidence type="ECO:0000256" key="4">
    <source>
        <dbReference type="ARBA" id="ARBA00023088"/>
    </source>
</evidence>
<dbReference type="Proteomes" id="UP000886749">
    <property type="component" value="Unassembled WGS sequence"/>
</dbReference>
<keyword evidence="1" id="KW-0134">Cell wall</keyword>
<keyword evidence="5" id="KW-1133">Transmembrane helix</keyword>
<dbReference type="Pfam" id="PF17802">
    <property type="entry name" value="SpaA"/>
    <property type="match status" value="1"/>
</dbReference>
<evidence type="ECO:0000313" key="10">
    <source>
        <dbReference type="Proteomes" id="UP000886749"/>
    </source>
</evidence>
<feature type="domain" description="SpaA-like prealbumin fold" evidence="8">
    <location>
        <begin position="682"/>
        <end position="759"/>
    </location>
</feature>
<dbReference type="InterPro" id="IPR019931">
    <property type="entry name" value="LPXTG_anchor"/>
</dbReference>
<gene>
    <name evidence="9" type="ORF">IAB36_07095</name>
</gene>
<accession>A0A9D1AK28</accession>
<evidence type="ECO:0000256" key="6">
    <source>
        <dbReference type="SAM" id="SignalP"/>
    </source>
</evidence>
<dbReference type="NCBIfam" id="TIGR01167">
    <property type="entry name" value="LPXTG_anchor"/>
    <property type="match status" value="1"/>
</dbReference>
<name>A0A9D1AK28_9FIRM</name>
<evidence type="ECO:0000259" key="7">
    <source>
        <dbReference type="Pfam" id="PF00746"/>
    </source>
</evidence>
<keyword evidence="3 6" id="KW-0732">Signal</keyword>
<evidence type="ECO:0000256" key="2">
    <source>
        <dbReference type="ARBA" id="ARBA00022525"/>
    </source>
</evidence>
<dbReference type="EMBL" id="DVGY01000160">
    <property type="protein sequence ID" value="HIR41575.1"/>
    <property type="molecule type" value="Genomic_DNA"/>
</dbReference>
<reference evidence="9" key="1">
    <citation type="submission" date="2020-10" db="EMBL/GenBank/DDBJ databases">
        <authorList>
            <person name="Gilroy R."/>
        </authorList>
    </citation>
    <scope>NUCLEOTIDE SEQUENCE</scope>
    <source>
        <strain evidence="9">CHK184-25365</strain>
    </source>
</reference>
<dbReference type="Gene3D" id="2.60.40.740">
    <property type="match status" value="1"/>
</dbReference>
<feature type="transmembrane region" description="Helical" evidence="5">
    <location>
        <begin position="777"/>
        <end position="796"/>
    </location>
</feature>
<dbReference type="InterPro" id="IPR041033">
    <property type="entry name" value="SpaA_PFL_dom_1"/>
</dbReference>
<keyword evidence="4" id="KW-0572">Peptidoglycan-anchor</keyword>
<dbReference type="Gene3D" id="2.60.40.10">
    <property type="entry name" value="Immunoglobulins"/>
    <property type="match status" value="1"/>
</dbReference>
<proteinExistence type="predicted"/>
<dbReference type="InterPro" id="IPR013783">
    <property type="entry name" value="Ig-like_fold"/>
</dbReference>
<keyword evidence="5" id="KW-0812">Transmembrane</keyword>
<evidence type="ECO:0000256" key="1">
    <source>
        <dbReference type="ARBA" id="ARBA00022512"/>
    </source>
</evidence>
<sequence>MKQQKHKLIKRVLSVVLSLSMALCLIPGTVFAAEGEGNVAKIGEQTYATVDAAIEAAKDGDTITLLQDVTATKTFYKSLTFTGGHTLNMDVYGWRYTNHDLVFDNANLHINSDSDSPVANNSEPGRWFTMVFNASSITAKNSANIVFEFDSTSGTNCAIYAGDGDGAAINVDNNSTFKIYGKNTQGIEGQGIQLGNTAGAGIFVTNGSEFLIDGTNRGYVNSPTVYVKNSNFTVQNCTNNGSNGGNYTAINSTIKYINNAVIGLSADTLKVQNSKVYCTGNGGYGIAANNVTIDGTSVVDVSNNATMSGFAGFMIRNSGTVQNGAKLTINGNQCKGLYLLNSDCKVTIEEGVDLTIMNNYDTTYGGGVRNQGKSLSLPSDAKIYNNHAGLAGDDIYCSRDTTNITFGPVGNGWALDGGPDCEHLIDGWYDDSEGARWEAHAATEDGNHIEEFTGFGEDGLATVTGLKALKAAHGIDAKDKTSYPGMDKVIVSNGEEVINDSVAAGDTVNFKLESNVPDDLMNYINPTTYPPTVEGNTVGEEGQVDLQDRGKYEITIHDQMNEAFVDMTTPVVMLDRAGDKNDVTLTQDTNYTYITTTDDGCTFHIVIDLIALYENGIITDADITNATPITVTYTAKLNKDTTAGSYENTAWVAYPGDESEKPQVTVDTYGIKIFKYDPAHPTIGLKDAVFEIYQKDESGAVITDSKVELTSGDDGYATLNGLDSGTYYIKETQAPEGYVCSDQELTITIPEQAGTDNIVTVNFANTQIPHTGGMGTTLYTVGGGLIVAAAAVLFVVSRKKRQSK</sequence>
<comment type="caution">
    <text evidence="9">The sequence shown here is derived from an EMBL/GenBank/DDBJ whole genome shotgun (WGS) entry which is preliminary data.</text>
</comment>
<evidence type="ECO:0000313" key="9">
    <source>
        <dbReference type="EMBL" id="HIR41575.1"/>
    </source>
</evidence>
<dbReference type="SUPFAM" id="SSF49478">
    <property type="entry name" value="Cna protein B-type domain"/>
    <property type="match status" value="1"/>
</dbReference>
<feature type="chain" id="PRO_5039687264" evidence="6">
    <location>
        <begin position="33"/>
        <end position="804"/>
    </location>
</feature>
<reference evidence="9" key="2">
    <citation type="journal article" date="2021" name="PeerJ">
        <title>Extensive microbial diversity within the chicken gut microbiome revealed by metagenomics and culture.</title>
        <authorList>
            <person name="Gilroy R."/>
            <person name="Ravi A."/>
            <person name="Getino M."/>
            <person name="Pursley I."/>
            <person name="Horton D.L."/>
            <person name="Alikhan N.F."/>
            <person name="Baker D."/>
            <person name="Gharbi K."/>
            <person name="Hall N."/>
            <person name="Watson M."/>
            <person name="Adriaenssens E.M."/>
            <person name="Foster-Nyarko E."/>
            <person name="Jarju S."/>
            <person name="Secka A."/>
            <person name="Antonio M."/>
            <person name="Oren A."/>
            <person name="Chaudhuri R.R."/>
            <person name="La Ragione R."/>
            <person name="Hildebrand F."/>
            <person name="Pallen M.J."/>
        </authorList>
    </citation>
    <scope>NUCLEOTIDE SEQUENCE</scope>
    <source>
        <strain evidence="9">CHK184-25365</strain>
    </source>
</reference>
<protein>
    <submittedName>
        <fullName evidence="9">LPXTG cell wall anchor domain-containing protein</fullName>
    </submittedName>
</protein>
<feature type="domain" description="Gram-positive cocci surface proteins LPxTG" evidence="7">
    <location>
        <begin position="766"/>
        <end position="801"/>
    </location>
</feature>
<organism evidence="9 10">
    <name type="scientific">Candidatus Egerieicola pullicola</name>
    <dbReference type="NCBI Taxonomy" id="2840775"/>
    <lineage>
        <taxon>Bacteria</taxon>
        <taxon>Bacillati</taxon>
        <taxon>Bacillota</taxon>
        <taxon>Clostridia</taxon>
        <taxon>Eubacteriales</taxon>
        <taxon>Oscillospiraceae</taxon>
        <taxon>Oscillospiraceae incertae sedis</taxon>
        <taxon>Candidatus Egerieicola</taxon>
    </lineage>
</organism>
<evidence type="ECO:0000259" key="8">
    <source>
        <dbReference type="Pfam" id="PF17802"/>
    </source>
</evidence>
<keyword evidence="2" id="KW-0964">Secreted</keyword>
<evidence type="ECO:0000256" key="5">
    <source>
        <dbReference type="SAM" id="Phobius"/>
    </source>
</evidence>
<keyword evidence="5" id="KW-0472">Membrane</keyword>
<evidence type="ECO:0000256" key="3">
    <source>
        <dbReference type="ARBA" id="ARBA00022729"/>
    </source>
</evidence>